<dbReference type="EMBL" id="BAAARJ010000006">
    <property type="protein sequence ID" value="GAA2609296.1"/>
    <property type="molecule type" value="Genomic_DNA"/>
</dbReference>
<comment type="similarity">
    <text evidence="1">Belongs to the short-chain dehydrogenases/reductases (SDR) family.</text>
</comment>
<sequence>MSDRTSEPAGETRTGQIALITGASRGIGRELALTLARRHRATVAVNYKKNADLAEKTVADIQALGGSGFAVQADVETPEGITALFDEVARRCGRLDWFVSNAAASAFKNIVDLKPHHLDRSYAMNLRPFVLGAQEALKLMDQGGRIVTLSSYGSLRAYPTYATLGAMKAAIEAWVRSMALEFAPYGVNVNAVNGGLIDSDSLEFFYNVQGMPDMRTVLDRIPKGRPGTVREVAEVLAFLLAPESEYITGQTLIVDGGLSTVAPPFFADAGPELQLPPRPQRTE</sequence>
<dbReference type="SUPFAM" id="SSF51735">
    <property type="entry name" value="NAD(P)-binding Rossmann-fold domains"/>
    <property type="match status" value="1"/>
</dbReference>
<protein>
    <submittedName>
        <fullName evidence="2">Enoyl-[acyl-carrier-protein] reductase FabL</fullName>
    </submittedName>
</protein>
<organism evidence="2 3">
    <name type="scientific">Streptomyces axinellae</name>
    <dbReference type="NCBI Taxonomy" id="552788"/>
    <lineage>
        <taxon>Bacteria</taxon>
        <taxon>Bacillati</taxon>
        <taxon>Actinomycetota</taxon>
        <taxon>Actinomycetes</taxon>
        <taxon>Kitasatosporales</taxon>
        <taxon>Streptomycetaceae</taxon>
        <taxon>Streptomyces</taxon>
    </lineage>
</organism>
<evidence type="ECO:0000313" key="3">
    <source>
        <dbReference type="Proteomes" id="UP001501447"/>
    </source>
</evidence>
<comment type="caution">
    <text evidence="2">The sequence shown here is derived from an EMBL/GenBank/DDBJ whole genome shotgun (WGS) entry which is preliminary data.</text>
</comment>
<dbReference type="Pfam" id="PF13561">
    <property type="entry name" value="adh_short_C2"/>
    <property type="match status" value="1"/>
</dbReference>
<evidence type="ECO:0000256" key="1">
    <source>
        <dbReference type="ARBA" id="ARBA00006484"/>
    </source>
</evidence>
<dbReference type="PANTHER" id="PTHR42879:SF2">
    <property type="entry name" value="3-OXOACYL-[ACYL-CARRIER-PROTEIN] REDUCTASE FABG"/>
    <property type="match status" value="1"/>
</dbReference>
<dbReference type="InterPro" id="IPR002347">
    <property type="entry name" value="SDR_fam"/>
</dbReference>
<dbReference type="InterPro" id="IPR050259">
    <property type="entry name" value="SDR"/>
</dbReference>
<keyword evidence="3" id="KW-1185">Reference proteome</keyword>
<dbReference type="Proteomes" id="UP001501447">
    <property type="component" value="Unassembled WGS sequence"/>
</dbReference>
<dbReference type="CDD" id="cd05359">
    <property type="entry name" value="ChcA_like_SDR_c"/>
    <property type="match status" value="1"/>
</dbReference>
<proteinExistence type="inferred from homology"/>
<evidence type="ECO:0000313" key="2">
    <source>
        <dbReference type="EMBL" id="GAA2609296.1"/>
    </source>
</evidence>
<dbReference type="InterPro" id="IPR036291">
    <property type="entry name" value="NAD(P)-bd_dom_sf"/>
</dbReference>
<gene>
    <name evidence="2" type="primary">fabL</name>
    <name evidence="2" type="ORF">GCM10009863_23580</name>
</gene>
<dbReference type="PRINTS" id="PR00081">
    <property type="entry name" value="GDHRDH"/>
</dbReference>
<dbReference type="Gene3D" id="3.40.50.720">
    <property type="entry name" value="NAD(P)-binding Rossmann-like Domain"/>
    <property type="match status" value="1"/>
</dbReference>
<reference evidence="2 3" key="1">
    <citation type="journal article" date="2019" name="Int. J. Syst. Evol. Microbiol.">
        <title>The Global Catalogue of Microorganisms (GCM) 10K type strain sequencing project: providing services to taxonomists for standard genome sequencing and annotation.</title>
        <authorList>
            <consortium name="The Broad Institute Genomics Platform"/>
            <consortium name="The Broad Institute Genome Sequencing Center for Infectious Disease"/>
            <person name="Wu L."/>
            <person name="Ma J."/>
        </authorList>
    </citation>
    <scope>NUCLEOTIDE SEQUENCE [LARGE SCALE GENOMIC DNA]</scope>
    <source>
        <strain evidence="2 3">JCM 16373</strain>
    </source>
</reference>
<accession>A0ABN3Q1C1</accession>
<name>A0ABN3Q1C1_9ACTN</name>
<dbReference type="PANTHER" id="PTHR42879">
    <property type="entry name" value="3-OXOACYL-(ACYL-CARRIER-PROTEIN) REDUCTASE"/>
    <property type="match status" value="1"/>
</dbReference>
<dbReference type="RefSeq" id="WP_344564948.1">
    <property type="nucleotide sequence ID" value="NZ_BAAARJ010000006.1"/>
</dbReference>